<accession>A0A133KEX6</accession>
<dbReference type="PANTHER" id="PTHR33514">
    <property type="entry name" value="PROTEIN ABCI12, CHLOROPLASTIC"/>
    <property type="match status" value="1"/>
</dbReference>
<dbReference type="EMBL" id="LRPM01000033">
    <property type="protein sequence ID" value="KWZ78128.1"/>
    <property type="molecule type" value="Genomic_DNA"/>
</dbReference>
<feature type="transmembrane region" description="Helical" evidence="5">
    <location>
        <begin position="71"/>
        <end position="90"/>
    </location>
</feature>
<evidence type="ECO:0000256" key="3">
    <source>
        <dbReference type="ARBA" id="ARBA00022989"/>
    </source>
</evidence>
<keyword evidence="4 5" id="KW-0472">Membrane</keyword>
<evidence type="ECO:0000256" key="1">
    <source>
        <dbReference type="ARBA" id="ARBA00004141"/>
    </source>
</evidence>
<sequence>MRGEKRMDNTLGFIDNDTWVHRLSGTTKLLSFLLLSIIVMTSYDTRFLILVMVISLFIMKQAKIKWDNISILVKIVAIFSVINLLAIYIFEPEFGVKLYSSRTIIFRGIGRYSISLEQLFYEFNVFLKYFSTIPLALIFVLATNPSEFSSSLNKIGLSYKISYAVALALRYIPDIQNSYMEIRQASQARGIEMSKKVSLAKRLKASADIVMPLIFDSLERIETVSQAMELRRFGKNKTRTWYRQRAFGKNDYLVLLGVLILIAIGILLFIANNGRFYNPFI</sequence>
<dbReference type="OrthoDB" id="8635523at2"/>
<dbReference type="GO" id="GO:0005886">
    <property type="term" value="C:plasma membrane"/>
    <property type="evidence" value="ECO:0007669"/>
    <property type="project" value="TreeGrafter"/>
</dbReference>
<proteinExistence type="predicted"/>
<feature type="transmembrane region" description="Helical" evidence="5">
    <location>
        <begin position="29"/>
        <end position="59"/>
    </location>
</feature>
<evidence type="ECO:0000313" key="6">
    <source>
        <dbReference type="EMBL" id="KWZ78128.1"/>
    </source>
</evidence>
<keyword evidence="7" id="KW-1185">Reference proteome</keyword>
<dbReference type="Proteomes" id="UP000070383">
    <property type="component" value="Unassembled WGS sequence"/>
</dbReference>
<comment type="caution">
    <text evidence="6">The sequence shown here is derived from an EMBL/GenBank/DDBJ whole genome shotgun (WGS) entry which is preliminary data.</text>
</comment>
<evidence type="ECO:0000256" key="5">
    <source>
        <dbReference type="SAM" id="Phobius"/>
    </source>
</evidence>
<evidence type="ECO:0000256" key="4">
    <source>
        <dbReference type="ARBA" id="ARBA00023136"/>
    </source>
</evidence>
<dbReference type="STRING" id="33036.HMPREF3200_00927"/>
<keyword evidence="2 5" id="KW-0812">Transmembrane</keyword>
<feature type="transmembrane region" description="Helical" evidence="5">
    <location>
        <begin position="252"/>
        <end position="271"/>
    </location>
</feature>
<keyword evidence="3 5" id="KW-1133">Transmembrane helix</keyword>
<gene>
    <name evidence="6" type="ORF">HMPREF3200_00927</name>
</gene>
<evidence type="ECO:0000313" key="7">
    <source>
        <dbReference type="Proteomes" id="UP000070383"/>
    </source>
</evidence>
<dbReference type="PATRIC" id="fig|33036.3.peg.919"/>
<dbReference type="Pfam" id="PF02361">
    <property type="entry name" value="CbiQ"/>
    <property type="match status" value="1"/>
</dbReference>
<evidence type="ECO:0000256" key="2">
    <source>
        <dbReference type="ARBA" id="ARBA00022692"/>
    </source>
</evidence>
<protein>
    <submittedName>
        <fullName evidence="6">Cobalt transport protein</fullName>
    </submittedName>
</protein>
<dbReference type="InterPro" id="IPR003339">
    <property type="entry name" value="ABC/ECF_trnsptr_transmembrane"/>
</dbReference>
<organism evidence="6 7">
    <name type="scientific">Anaerococcus tetradius</name>
    <dbReference type="NCBI Taxonomy" id="33036"/>
    <lineage>
        <taxon>Bacteria</taxon>
        <taxon>Bacillati</taxon>
        <taxon>Bacillota</taxon>
        <taxon>Tissierellia</taxon>
        <taxon>Tissierellales</taxon>
        <taxon>Peptoniphilaceae</taxon>
        <taxon>Anaerococcus</taxon>
    </lineage>
</organism>
<comment type="subcellular location">
    <subcellularLocation>
        <location evidence="1">Membrane</location>
        <topology evidence="1">Multi-pass membrane protein</topology>
    </subcellularLocation>
</comment>
<feature type="transmembrane region" description="Helical" evidence="5">
    <location>
        <begin position="126"/>
        <end position="144"/>
    </location>
</feature>
<dbReference type="PANTHER" id="PTHR33514:SF1">
    <property type="entry name" value="ABC TRANSPORTER PERMEASE"/>
    <property type="match status" value="1"/>
</dbReference>
<dbReference type="AlphaFoldDB" id="A0A133KEX6"/>
<reference evidence="7" key="1">
    <citation type="submission" date="2016-01" db="EMBL/GenBank/DDBJ databases">
        <authorList>
            <person name="Mitreva M."/>
            <person name="Pepin K.H."/>
            <person name="Mihindukulasuriya K.A."/>
            <person name="Fulton R."/>
            <person name="Fronick C."/>
            <person name="O'Laughlin M."/>
            <person name="Miner T."/>
            <person name="Herter B."/>
            <person name="Rosa B.A."/>
            <person name="Cordes M."/>
            <person name="Tomlinson C."/>
            <person name="Wollam A."/>
            <person name="Palsikar V.B."/>
            <person name="Mardis E.R."/>
            <person name="Wilson R.K."/>
        </authorList>
    </citation>
    <scope>NUCLEOTIDE SEQUENCE [LARGE SCALE GENOMIC DNA]</scope>
    <source>
        <strain evidence="7">MJR8151</strain>
    </source>
</reference>
<name>A0A133KEX6_9FIRM</name>
<dbReference type="CDD" id="cd16914">
    <property type="entry name" value="EcfT"/>
    <property type="match status" value="1"/>
</dbReference>